<accession>A0A0K0Y2J5</accession>
<dbReference type="STRING" id="1458307.OSB_05660"/>
<dbReference type="EMBL" id="CP012160">
    <property type="protein sequence ID" value="AKS45127.1"/>
    <property type="molecule type" value="Genomic_DNA"/>
</dbReference>
<dbReference type="AlphaFoldDB" id="A0A0K0Y2J5"/>
<organism evidence="1 2">
    <name type="scientific">Octadecabacter temperatus</name>
    <dbReference type="NCBI Taxonomy" id="1458307"/>
    <lineage>
        <taxon>Bacteria</taxon>
        <taxon>Pseudomonadati</taxon>
        <taxon>Pseudomonadota</taxon>
        <taxon>Alphaproteobacteria</taxon>
        <taxon>Rhodobacterales</taxon>
        <taxon>Roseobacteraceae</taxon>
        <taxon>Octadecabacter</taxon>
    </lineage>
</organism>
<dbReference type="RefSeq" id="WP_049833548.1">
    <property type="nucleotide sequence ID" value="NZ_CP012160.1"/>
</dbReference>
<name>A0A0K0Y2J5_9RHOB</name>
<reference evidence="1 2" key="1">
    <citation type="journal article" date="2015" name="Genome Announc.">
        <title>Closed Genome Sequence of Octadecabacter temperatus SB1, the First Mesophilic Species of the Genus Octadecabacter.</title>
        <authorList>
            <person name="Voget S."/>
            <person name="Billerbeck S."/>
            <person name="Simon M."/>
            <person name="Daniel R."/>
        </authorList>
    </citation>
    <scope>NUCLEOTIDE SEQUENCE [LARGE SCALE GENOMIC DNA]</scope>
    <source>
        <strain evidence="1 2">SB1</strain>
    </source>
</reference>
<protein>
    <submittedName>
        <fullName evidence="1">Uncharacterized protein</fullName>
    </submittedName>
</protein>
<dbReference type="Proteomes" id="UP000067444">
    <property type="component" value="Chromosome"/>
</dbReference>
<proteinExistence type="predicted"/>
<evidence type="ECO:0000313" key="1">
    <source>
        <dbReference type="EMBL" id="AKS45127.1"/>
    </source>
</evidence>
<evidence type="ECO:0000313" key="2">
    <source>
        <dbReference type="Proteomes" id="UP000067444"/>
    </source>
</evidence>
<keyword evidence="2" id="KW-1185">Reference proteome</keyword>
<dbReference type="KEGG" id="otm:OSB_05660"/>
<sequence>MKNLINKATSLVSGAALFAFGVVIAGIGLATISVLALLALTAVGMALLAAPFAAMAQTSEVDADDTLDATADKTVDAAPAA</sequence>
<gene>
    <name evidence="1" type="ORF">OSB_05660</name>
</gene>